<comment type="caution">
    <text evidence="1">The sequence shown here is derived from an EMBL/GenBank/DDBJ whole genome shotgun (WGS) entry which is preliminary data.</text>
</comment>
<evidence type="ECO:0000313" key="1">
    <source>
        <dbReference type="EMBL" id="MBR8645656.1"/>
    </source>
</evidence>
<evidence type="ECO:0000313" key="2">
    <source>
        <dbReference type="Proteomes" id="UP000680045"/>
    </source>
</evidence>
<dbReference type="EMBL" id="JAGTPW010000046">
    <property type="protein sequence ID" value="MBR8645656.1"/>
    <property type="molecule type" value="Genomic_DNA"/>
</dbReference>
<protein>
    <submittedName>
        <fullName evidence="1">Uncharacterized protein</fullName>
    </submittedName>
</protein>
<name>A0A941FLF1_9BACI</name>
<sequence length="96" mass="11173">MTRILQEGDQGESFVWVYKIKLIQSITMNRSNESISPFLAEVSRLASEFDDTEAALAPLYIHQGARRFLDSMEPDEQRELLDEAERWLLHVFEANK</sequence>
<gene>
    <name evidence="1" type="ORF">KEH51_21550</name>
</gene>
<dbReference type="AlphaFoldDB" id="A0A941FLF1"/>
<reference evidence="1" key="1">
    <citation type="submission" date="2021-04" db="EMBL/GenBank/DDBJ databases">
        <title>Whole genome sequencing of Enterococci isolates from hospitalized patients.</title>
        <authorList>
            <person name="Ogoti B.M."/>
            <person name="Onyambu F.G."/>
        </authorList>
    </citation>
    <scope>NUCLEOTIDE SEQUENCE</scope>
    <source>
        <strain evidence="1">242</strain>
    </source>
</reference>
<accession>A0A941FLF1</accession>
<dbReference type="Proteomes" id="UP000680045">
    <property type="component" value="Unassembled WGS sequence"/>
</dbReference>
<organism evidence="1 2">
    <name type="scientific">Peribacillus frigoritolerans</name>
    <dbReference type="NCBI Taxonomy" id="450367"/>
    <lineage>
        <taxon>Bacteria</taxon>
        <taxon>Bacillati</taxon>
        <taxon>Bacillota</taxon>
        <taxon>Bacilli</taxon>
        <taxon>Bacillales</taxon>
        <taxon>Bacillaceae</taxon>
        <taxon>Peribacillus</taxon>
    </lineage>
</organism>
<proteinExistence type="predicted"/>